<dbReference type="PANTHER" id="PTHR42879:SF2">
    <property type="entry name" value="3-OXOACYL-[ACYL-CARRIER-PROTEIN] REDUCTASE FABG"/>
    <property type="match status" value="1"/>
</dbReference>
<keyword evidence="2" id="KW-0560">Oxidoreductase</keyword>
<dbReference type="PROSITE" id="PS00061">
    <property type="entry name" value="ADH_SHORT"/>
    <property type="match status" value="1"/>
</dbReference>
<reference evidence="4" key="1">
    <citation type="submission" date="2020-08" db="EMBL/GenBank/DDBJ databases">
        <title>Genome public.</title>
        <authorList>
            <person name="Liu C."/>
            <person name="Sun Q."/>
        </authorList>
    </citation>
    <scope>NUCLEOTIDE SEQUENCE</scope>
    <source>
        <strain evidence="4">NSJ-64</strain>
    </source>
</reference>
<comment type="similarity">
    <text evidence="1">Belongs to the short-chain dehydrogenases/reductases (SDR) family.</text>
</comment>
<keyword evidence="3" id="KW-0443">Lipid metabolism</keyword>
<dbReference type="Proteomes" id="UP000623678">
    <property type="component" value="Unassembled WGS sequence"/>
</dbReference>
<dbReference type="FunFam" id="3.40.50.720:FF:000084">
    <property type="entry name" value="Short-chain dehydrogenase reductase"/>
    <property type="match status" value="1"/>
</dbReference>
<dbReference type="Pfam" id="PF13561">
    <property type="entry name" value="adh_short_C2"/>
    <property type="match status" value="1"/>
</dbReference>
<dbReference type="GO" id="GO:0016491">
    <property type="term" value="F:oxidoreductase activity"/>
    <property type="evidence" value="ECO:0007669"/>
    <property type="project" value="UniProtKB-KW"/>
</dbReference>
<evidence type="ECO:0000313" key="5">
    <source>
        <dbReference type="Proteomes" id="UP000623678"/>
    </source>
</evidence>
<dbReference type="InterPro" id="IPR036291">
    <property type="entry name" value="NAD(P)-bd_dom_sf"/>
</dbReference>
<dbReference type="InterPro" id="IPR020904">
    <property type="entry name" value="Sc_DH/Rdtase_CS"/>
</dbReference>
<evidence type="ECO:0000256" key="3">
    <source>
        <dbReference type="ARBA" id="ARBA00023221"/>
    </source>
</evidence>
<dbReference type="PANTHER" id="PTHR42879">
    <property type="entry name" value="3-OXOACYL-(ACYL-CARRIER-PROTEIN) REDUCTASE"/>
    <property type="match status" value="1"/>
</dbReference>
<proteinExistence type="inferred from homology"/>
<sequence>MGFENKVAIVTGGAMGNGLGIVKVLAEKGAKISILDYSDTVETTVSDLKKQGYDVIGFKVDIRNKPEVKKCVDATFEKFGRLDILVNNAGVLKCEPFLEMSDELRDFHLDVNVKGPWNVTQCALPYMIKNHYGRVVTISSVTGEYVGDAGDMAYGTSKAALIGFAKCLAMEVADKGITSNVLCPGYILTPMVEQLAKDTNPDDPESVLKIYAEGMPVQRLGRPADIGHLVAFLASEEAGFITGASIVIDGGCILPETKAAE</sequence>
<protein>
    <submittedName>
        <fullName evidence="4">SDR family oxidoreductase</fullName>
    </submittedName>
</protein>
<dbReference type="AlphaFoldDB" id="A0A926ETR5"/>
<dbReference type="InterPro" id="IPR050259">
    <property type="entry name" value="SDR"/>
</dbReference>
<evidence type="ECO:0000313" key="4">
    <source>
        <dbReference type="EMBL" id="MBC8586447.1"/>
    </source>
</evidence>
<keyword evidence="5" id="KW-1185">Reference proteome</keyword>
<accession>A0A926ETR5</accession>
<dbReference type="GO" id="GO:0008206">
    <property type="term" value="P:bile acid metabolic process"/>
    <property type="evidence" value="ECO:0007669"/>
    <property type="project" value="UniProtKB-ARBA"/>
</dbReference>
<evidence type="ECO:0000256" key="2">
    <source>
        <dbReference type="ARBA" id="ARBA00023002"/>
    </source>
</evidence>
<dbReference type="Gene3D" id="3.40.50.720">
    <property type="entry name" value="NAD(P)-binding Rossmann-like Domain"/>
    <property type="match status" value="1"/>
</dbReference>
<comment type="caution">
    <text evidence="4">The sequence shown here is derived from an EMBL/GenBank/DDBJ whole genome shotgun (WGS) entry which is preliminary data.</text>
</comment>
<organism evidence="4 5">
    <name type="scientific">Youxingia wuxianensis</name>
    <dbReference type="NCBI Taxonomy" id="2763678"/>
    <lineage>
        <taxon>Bacteria</taxon>
        <taxon>Bacillati</taxon>
        <taxon>Bacillota</taxon>
        <taxon>Clostridia</taxon>
        <taxon>Eubacteriales</taxon>
        <taxon>Oscillospiraceae</taxon>
        <taxon>Youxingia</taxon>
    </lineage>
</organism>
<evidence type="ECO:0000256" key="1">
    <source>
        <dbReference type="ARBA" id="ARBA00006484"/>
    </source>
</evidence>
<dbReference type="PRINTS" id="PR00081">
    <property type="entry name" value="GDHRDH"/>
</dbReference>
<dbReference type="EMBL" id="JACRTD010000011">
    <property type="protein sequence ID" value="MBC8586447.1"/>
    <property type="molecule type" value="Genomic_DNA"/>
</dbReference>
<name>A0A926ETR5_9FIRM</name>
<dbReference type="InterPro" id="IPR002347">
    <property type="entry name" value="SDR_fam"/>
</dbReference>
<dbReference type="PRINTS" id="PR00080">
    <property type="entry name" value="SDRFAMILY"/>
</dbReference>
<dbReference type="RefSeq" id="WP_262396166.1">
    <property type="nucleotide sequence ID" value="NZ_JACRTD010000011.1"/>
</dbReference>
<dbReference type="SUPFAM" id="SSF51735">
    <property type="entry name" value="NAD(P)-binding Rossmann-fold domains"/>
    <property type="match status" value="1"/>
</dbReference>
<keyword evidence="3" id="KW-0753">Steroid metabolism</keyword>
<gene>
    <name evidence="4" type="ORF">H8705_12730</name>
</gene>